<dbReference type="EC" id="2.5.1.75" evidence="10"/>
<evidence type="ECO:0000256" key="8">
    <source>
        <dbReference type="ARBA" id="ARBA00022842"/>
    </source>
</evidence>
<dbReference type="HAMAP" id="MF_00185">
    <property type="entry name" value="IPP_trans"/>
    <property type="match status" value="1"/>
</dbReference>
<accession>A0A223D1W3</accession>
<comment type="caution">
    <text evidence="10">Lacks conserved residue(s) required for the propagation of feature annotation.</text>
</comment>
<evidence type="ECO:0000256" key="1">
    <source>
        <dbReference type="ARBA" id="ARBA00001946"/>
    </source>
</evidence>
<keyword evidence="4 10" id="KW-0808">Transferase</keyword>
<evidence type="ECO:0000256" key="9">
    <source>
        <dbReference type="ARBA" id="ARBA00049563"/>
    </source>
</evidence>
<dbReference type="Gene3D" id="1.10.20.140">
    <property type="match status" value="1"/>
</dbReference>
<evidence type="ECO:0000256" key="3">
    <source>
        <dbReference type="ARBA" id="ARBA00005842"/>
    </source>
</evidence>
<proteinExistence type="inferred from homology"/>
<comment type="cofactor">
    <cofactor evidence="1 10">
        <name>Mg(2+)</name>
        <dbReference type="ChEBI" id="CHEBI:18420"/>
    </cofactor>
</comment>
<dbReference type="InterPro" id="IPR027417">
    <property type="entry name" value="P-loop_NTPase"/>
</dbReference>
<evidence type="ECO:0000313" key="14">
    <source>
        <dbReference type="EMBL" id="ASS75423.1"/>
    </source>
</evidence>
<feature type="site" description="Interaction with substrate tRNA" evidence="10">
    <location>
        <position position="127"/>
    </location>
</feature>
<dbReference type="GO" id="GO:0052381">
    <property type="term" value="F:tRNA dimethylallyltransferase activity"/>
    <property type="evidence" value="ECO:0007669"/>
    <property type="project" value="UniProtKB-UniRule"/>
</dbReference>
<evidence type="ECO:0000256" key="13">
    <source>
        <dbReference type="RuleBase" id="RU003785"/>
    </source>
</evidence>
<evidence type="ECO:0000256" key="6">
    <source>
        <dbReference type="ARBA" id="ARBA00022741"/>
    </source>
</evidence>
<evidence type="ECO:0000256" key="12">
    <source>
        <dbReference type="RuleBase" id="RU003784"/>
    </source>
</evidence>
<dbReference type="EMBL" id="CP022657">
    <property type="protein sequence ID" value="ASS75423.1"/>
    <property type="molecule type" value="Genomic_DNA"/>
</dbReference>
<protein>
    <recommendedName>
        <fullName evidence="10">tRNA dimethylallyltransferase</fullName>
        <ecNumber evidence="10">2.5.1.75</ecNumber>
    </recommendedName>
    <alternativeName>
        <fullName evidence="10">Dimethylallyl diphosphate:tRNA dimethylallyltransferase</fullName>
        <shortName evidence="10">DMAPP:tRNA dimethylallyltransferase</shortName>
        <shortName evidence="10">DMATase</shortName>
    </alternativeName>
    <alternativeName>
        <fullName evidence="10">Isopentenyl-diphosphate:tRNA isopentenyltransferase</fullName>
        <shortName evidence="10">IPP transferase</shortName>
        <shortName evidence="10">IPPT</shortName>
        <shortName evidence="10">IPTase</shortName>
    </alternativeName>
</protein>
<gene>
    <name evidence="10" type="primary">miaA</name>
    <name evidence="14" type="ORF">CIG75_10830</name>
</gene>
<dbReference type="Proteomes" id="UP000214688">
    <property type="component" value="Chromosome"/>
</dbReference>
<evidence type="ECO:0000256" key="4">
    <source>
        <dbReference type="ARBA" id="ARBA00022679"/>
    </source>
</evidence>
<evidence type="ECO:0000313" key="15">
    <source>
        <dbReference type="Proteomes" id="UP000214688"/>
    </source>
</evidence>
<comment type="function">
    <text evidence="2 10 12">Catalyzes the transfer of a dimethylallyl group onto the adenine at position 37 in tRNAs that read codons beginning with uridine, leading to the formation of N6-(dimethylallyl)adenosine (i(6)A).</text>
</comment>
<reference evidence="14 15" key="1">
    <citation type="journal article" date="2015" name="Int. J. Syst. Evol. Microbiol.">
        <title>Tumebacillus algifaecis sp. nov., isolated from decomposing algal scum.</title>
        <authorList>
            <person name="Wu Y.F."/>
            <person name="Zhang B."/>
            <person name="Xing P."/>
            <person name="Wu Q.L."/>
            <person name="Liu S.J."/>
        </authorList>
    </citation>
    <scope>NUCLEOTIDE SEQUENCE [LARGE SCALE GENOMIC DNA]</scope>
    <source>
        <strain evidence="14 15">THMBR28</strain>
    </source>
</reference>
<dbReference type="Pfam" id="PF01715">
    <property type="entry name" value="IPPT"/>
    <property type="match status" value="1"/>
</dbReference>
<comment type="catalytic activity">
    <reaction evidence="9 10 11">
        <text>adenosine(37) in tRNA + dimethylallyl diphosphate = N(6)-dimethylallyladenosine(37) in tRNA + diphosphate</text>
        <dbReference type="Rhea" id="RHEA:26482"/>
        <dbReference type="Rhea" id="RHEA-COMP:10162"/>
        <dbReference type="Rhea" id="RHEA-COMP:10375"/>
        <dbReference type="ChEBI" id="CHEBI:33019"/>
        <dbReference type="ChEBI" id="CHEBI:57623"/>
        <dbReference type="ChEBI" id="CHEBI:74411"/>
        <dbReference type="ChEBI" id="CHEBI:74415"/>
        <dbReference type="EC" id="2.5.1.75"/>
    </reaction>
</comment>
<keyword evidence="15" id="KW-1185">Reference proteome</keyword>
<dbReference type="OrthoDB" id="9776390at2"/>
<dbReference type="PANTHER" id="PTHR11088:SF60">
    <property type="entry name" value="TRNA DIMETHYLALLYLTRANSFERASE"/>
    <property type="match status" value="1"/>
</dbReference>
<comment type="subunit">
    <text evidence="10">Monomer.</text>
</comment>
<dbReference type="GO" id="GO:0006400">
    <property type="term" value="P:tRNA modification"/>
    <property type="evidence" value="ECO:0007669"/>
    <property type="project" value="TreeGrafter"/>
</dbReference>
<evidence type="ECO:0000256" key="7">
    <source>
        <dbReference type="ARBA" id="ARBA00022840"/>
    </source>
</evidence>
<dbReference type="FunFam" id="1.10.20.140:FF:000001">
    <property type="entry name" value="tRNA dimethylallyltransferase"/>
    <property type="match status" value="1"/>
</dbReference>
<comment type="similarity">
    <text evidence="3 10 13">Belongs to the IPP transferase family.</text>
</comment>
<keyword evidence="5 10" id="KW-0819">tRNA processing</keyword>
<dbReference type="AlphaFoldDB" id="A0A223D1W3"/>
<keyword evidence="7 10" id="KW-0067">ATP-binding</keyword>
<dbReference type="SUPFAM" id="SSF52540">
    <property type="entry name" value="P-loop containing nucleoside triphosphate hydrolases"/>
    <property type="match status" value="2"/>
</dbReference>
<dbReference type="NCBIfam" id="TIGR00174">
    <property type="entry name" value="miaA"/>
    <property type="match status" value="1"/>
</dbReference>
<dbReference type="InterPro" id="IPR039657">
    <property type="entry name" value="Dimethylallyltransferase"/>
</dbReference>
<evidence type="ECO:0000256" key="2">
    <source>
        <dbReference type="ARBA" id="ARBA00003213"/>
    </source>
</evidence>
<feature type="site" description="Interaction with substrate tRNA" evidence="10">
    <location>
        <position position="104"/>
    </location>
</feature>
<feature type="region of interest" description="Interaction with substrate tRNA" evidence="10">
    <location>
        <begin position="38"/>
        <end position="41"/>
    </location>
</feature>
<name>A0A223D1W3_9BACL</name>
<feature type="binding site" evidence="10">
    <location>
        <begin position="13"/>
        <end position="20"/>
    </location>
    <ligand>
        <name>ATP</name>
        <dbReference type="ChEBI" id="CHEBI:30616"/>
    </ligand>
</feature>
<sequence>MMGDKPRILIIVGPTAVGKTALSLACAKALNGEILSADSMQIYKGMDIGTAKIRPEEMEGVPHFGLDLVYPDQPYTVVEFKAYADRMIRETQARGKLPIIVGGTMLYVKALIDPMDFTEAKEDPEFRQQLWQQAEEQGGDPLHKRLQEVDPITAERLHPNDVKRVIRALEVHHATGVPLSQSFTNQATEGPYDPVLVGLNLADRQELYQRINRRVDIMIEQGLVEEVKALLAAGYHRDLQSMQAIGYKEIVDFLDGRATFEEAVESVKQGSRRYAKRQLSWWRREERIHWFDGGHLNEDGAHLNESECLRKISNMLEGIS</sequence>
<dbReference type="Gene3D" id="3.40.50.300">
    <property type="entry name" value="P-loop containing nucleotide triphosphate hydrolases"/>
    <property type="match status" value="1"/>
</dbReference>
<organism evidence="14 15">
    <name type="scientific">Tumebacillus algifaecis</name>
    <dbReference type="NCBI Taxonomy" id="1214604"/>
    <lineage>
        <taxon>Bacteria</taxon>
        <taxon>Bacillati</taxon>
        <taxon>Bacillota</taxon>
        <taxon>Bacilli</taxon>
        <taxon>Bacillales</taxon>
        <taxon>Alicyclobacillaceae</taxon>
        <taxon>Tumebacillus</taxon>
    </lineage>
</organism>
<keyword evidence="6 10" id="KW-0547">Nucleotide-binding</keyword>
<dbReference type="KEGG" id="tab:CIG75_10830"/>
<evidence type="ECO:0000256" key="11">
    <source>
        <dbReference type="RuleBase" id="RU003783"/>
    </source>
</evidence>
<evidence type="ECO:0000256" key="10">
    <source>
        <dbReference type="HAMAP-Rule" id="MF_00185"/>
    </source>
</evidence>
<dbReference type="PANTHER" id="PTHR11088">
    <property type="entry name" value="TRNA DIMETHYLALLYLTRANSFERASE"/>
    <property type="match status" value="1"/>
</dbReference>
<feature type="binding site" evidence="10">
    <location>
        <begin position="15"/>
        <end position="20"/>
    </location>
    <ligand>
        <name>substrate</name>
    </ligand>
</feature>
<evidence type="ECO:0000256" key="5">
    <source>
        <dbReference type="ARBA" id="ARBA00022694"/>
    </source>
</evidence>
<dbReference type="InterPro" id="IPR018022">
    <property type="entry name" value="IPT"/>
</dbReference>
<dbReference type="GO" id="GO:0005524">
    <property type="term" value="F:ATP binding"/>
    <property type="evidence" value="ECO:0007669"/>
    <property type="project" value="UniProtKB-UniRule"/>
</dbReference>
<keyword evidence="8 10" id="KW-0460">Magnesium</keyword>